<organism evidence="2 3">
    <name type="scientific">Arachidicoccus ginsenosidivorans</name>
    <dbReference type="NCBI Taxonomy" id="496057"/>
    <lineage>
        <taxon>Bacteria</taxon>
        <taxon>Pseudomonadati</taxon>
        <taxon>Bacteroidota</taxon>
        <taxon>Chitinophagia</taxon>
        <taxon>Chitinophagales</taxon>
        <taxon>Chitinophagaceae</taxon>
        <taxon>Arachidicoccus</taxon>
    </lineage>
</organism>
<dbReference type="Proteomes" id="UP000321291">
    <property type="component" value="Chromosome"/>
</dbReference>
<dbReference type="RefSeq" id="WP_146786525.1">
    <property type="nucleotide sequence ID" value="NZ_CP042434.1"/>
</dbReference>
<evidence type="ECO:0000313" key="3">
    <source>
        <dbReference type="Proteomes" id="UP000321291"/>
    </source>
</evidence>
<sequence>MKGTIQDSKLSCDDVAQLHGTTPQTIARWIHAFNKTNGDISVLKDKDKSGRRPRVQDRPSSLAEPWRN</sequence>
<evidence type="ECO:0000256" key="1">
    <source>
        <dbReference type="SAM" id="MobiDB-lite"/>
    </source>
</evidence>
<keyword evidence="3" id="KW-1185">Reference proteome</keyword>
<name>A0A5B8VSH5_9BACT</name>
<reference evidence="2 3" key="1">
    <citation type="journal article" date="2017" name="Int. J. Syst. Evol. Microbiol.">
        <title>Arachidicoccus ginsenosidivorans sp. nov., with ginsenoside-converting activity isolated from ginseng cultivating soil.</title>
        <authorList>
            <person name="Siddiqi M.Z."/>
            <person name="Aslam Z."/>
            <person name="Im W.T."/>
        </authorList>
    </citation>
    <scope>NUCLEOTIDE SEQUENCE [LARGE SCALE GENOMIC DNA]</scope>
    <source>
        <strain evidence="2 3">Gsoil 809</strain>
    </source>
</reference>
<dbReference type="EMBL" id="CP042434">
    <property type="protein sequence ID" value="QEC73676.1"/>
    <property type="molecule type" value="Genomic_DNA"/>
</dbReference>
<evidence type="ECO:0000313" key="2">
    <source>
        <dbReference type="EMBL" id="QEC73676.1"/>
    </source>
</evidence>
<dbReference type="Pfam" id="PF13384">
    <property type="entry name" value="HTH_23"/>
    <property type="match status" value="1"/>
</dbReference>
<feature type="compositionally biased region" description="Basic and acidic residues" evidence="1">
    <location>
        <begin position="42"/>
        <end position="57"/>
    </location>
</feature>
<dbReference type="AlphaFoldDB" id="A0A5B8VSH5"/>
<gene>
    <name evidence="2" type="ORF">FSB73_20400</name>
</gene>
<dbReference type="KEGG" id="agi:FSB73_20400"/>
<protein>
    <submittedName>
        <fullName evidence="2">Helix-turn-helix domain-containing protein</fullName>
    </submittedName>
</protein>
<proteinExistence type="predicted"/>
<accession>A0A5B8VSH5</accession>
<feature type="region of interest" description="Disordered" evidence="1">
    <location>
        <begin position="41"/>
        <end position="68"/>
    </location>
</feature>